<name>I3IQB5_9BACT</name>
<dbReference type="OrthoDB" id="9765928at2"/>
<reference evidence="1 2" key="1">
    <citation type="journal article" date="2012" name="FEBS Lett.">
        <title>Anammox organism KSU-1 expresses a NirK-type copper-containing nitrite reductase instead of a NirS-type with cytochrome cd1.</title>
        <authorList>
            <person name="Hira D."/>
            <person name="Toh H."/>
            <person name="Migita C.T."/>
            <person name="Okubo H."/>
            <person name="Nishiyama T."/>
            <person name="Hattori M."/>
            <person name="Furukawa K."/>
            <person name="Fujii T."/>
        </authorList>
    </citation>
    <scope>NUCLEOTIDE SEQUENCE [LARGE SCALE GENOMIC DNA]</scope>
</reference>
<dbReference type="InterPro" id="IPR053728">
    <property type="entry name" value="Alginate_Permeability_Chnl"/>
</dbReference>
<sequence>MIKKIPYILVMIFVFPPFTFSETFCNISPNLKLFIKNHLRFSGNSIGNNLDLDSKKSDGVTYVGYTYDTEFNITYKDFLISFIRFESSGPFDYDAPILSDKKVNTLFGEVDNYSVPEIIPRVEEYWIDSLIFHLPARLKLGQYAYHVGNGYALGGYYENCGFSAYSMSEDFKWTFSYVKPDVVNKIILGPQVPQERSLDVEYDSNAHFVSFDVLMKRDNGLLQPYIGLLHDTTPSNRRVSTIPFPVNEDNLFTIGIDTEIYFDTLHVGFEVAKNFGSANVLDDRDDIIHKGYMAYADIFYNFEKFTPRSKLLMSSGNKMDADDVVQGCFNSHSNNAFSVYSPTNINLSDTIYPAAYGPFVATGGSYGLNYGIVRPGTFGDPYQLNNLILPNIGIDIQITDTWLLSLDYWYLRSFEHAIGILNNHPITLSSDLGHELDFYSSYDLTDHISFSLQTGIFFPGRYYHEKRNDGDILGLAPAPRFDGDADPAYQIELVTEIIF</sequence>
<evidence type="ECO:0000313" key="2">
    <source>
        <dbReference type="Proteomes" id="UP000002985"/>
    </source>
</evidence>
<evidence type="ECO:0000313" key="1">
    <source>
        <dbReference type="EMBL" id="GAB63910.1"/>
    </source>
</evidence>
<dbReference type="Proteomes" id="UP000002985">
    <property type="component" value="Unassembled WGS sequence"/>
</dbReference>
<gene>
    <name evidence="1" type="ORF">KSU1_D0601</name>
</gene>
<comment type="caution">
    <text evidence="1">The sequence shown here is derived from an EMBL/GenBank/DDBJ whole genome shotgun (WGS) entry which is preliminary data.</text>
</comment>
<keyword evidence="2" id="KW-1185">Reference proteome</keyword>
<dbReference type="Gene3D" id="2.40.160.100">
    <property type="match status" value="1"/>
</dbReference>
<protein>
    <submittedName>
        <fullName evidence="1">Uncharacterized protein</fullName>
    </submittedName>
</protein>
<dbReference type="AlphaFoldDB" id="I3IQB5"/>
<organism evidence="1 2">
    <name type="scientific">Candidatus Jettenia caeni</name>
    <dbReference type="NCBI Taxonomy" id="247490"/>
    <lineage>
        <taxon>Bacteria</taxon>
        <taxon>Pseudomonadati</taxon>
        <taxon>Planctomycetota</taxon>
        <taxon>Candidatus Brocadiia</taxon>
        <taxon>Candidatus Brocadiales</taxon>
        <taxon>Candidatus Brocadiaceae</taxon>
        <taxon>Candidatus Jettenia</taxon>
    </lineage>
</organism>
<accession>I3IQB5</accession>
<proteinExistence type="predicted"/>
<dbReference type="EMBL" id="BAFH01000004">
    <property type="protein sequence ID" value="GAB63910.1"/>
    <property type="molecule type" value="Genomic_DNA"/>
</dbReference>
<dbReference type="STRING" id="247490.KSU1_D0601"/>